<evidence type="ECO:0000313" key="9">
    <source>
        <dbReference type="Proteomes" id="UP000447434"/>
    </source>
</evidence>
<dbReference type="InterPro" id="IPR044810">
    <property type="entry name" value="WRKY_plant"/>
</dbReference>
<evidence type="ECO:0000259" key="7">
    <source>
        <dbReference type="PROSITE" id="PS50811"/>
    </source>
</evidence>
<evidence type="ECO:0000256" key="1">
    <source>
        <dbReference type="ARBA" id="ARBA00004123"/>
    </source>
</evidence>
<keyword evidence="2" id="KW-0805">Transcription regulation</keyword>
<protein>
    <submittedName>
        <fullName evidence="8">Putative transcription factor WRKY family</fullName>
    </submittedName>
</protein>
<name>A0A6A4QJW3_LUPAL</name>
<dbReference type="OrthoDB" id="2020995at2759"/>
<dbReference type="Proteomes" id="UP000447434">
    <property type="component" value="Chromosome 4"/>
</dbReference>
<dbReference type="GO" id="GO:0043565">
    <property type="term" value="F:sequence-specific DNA binding"/>
    <property type="evidence" value="ECO:0007669"/>
    <property type="project" value="InterPro"/>
</dbReference>
<comment type="subcellular location">
    <subcellularLocation>
        <location evidence="1">Nucleus</location>
    </subcellularLocation>
</comment>
<feature type="domain" description="WRKY" evidence="7">
    <location>
        <begin position="264"/>
        <end position="330"/>
    </location>
</feature>
<dbReference type="InterPro" id="IPR003657">
    <property type="entry name" value="WRKY_dom"/>
</dbReference>
<evidence type="ECO:0000256" key="4">
    <source>
        <dbReference type="ARBA" id="ARBA00023163"/>
    </source>
</evidence>
<comment type="caution">
    <text evidence="8">The sequence shown here is derived from an EMBL/GenBank/DDBJ whole genome shotgun (WGS) entry which is preliminary data.</text>
</comment>
<organism evidence="8 9">
    <name type="scientific">Lupinus albus</name>
    <name type="common">White lupine</name>
    <name type="synonym">Lupinus termis</name>
    <dbReference type="NCBI Taxonomy" id="3870"/>
    <lineage>
        <taxon>Eukaryota</taxon>
        <taxon>Viridiplantae</taxon>
        <taxon>Streptophyta</taxon>
        <taxon>Embryophyta</taxon>
        <taxon>Tracheophyta</taxon>
        <taxon>Spermatophyta</taxon>
        <taxon>Magnoliopsida</taxon>
        <taxon>eudicotyledons</taxon>
        <taxon>Gunneridae</taxon>
        <taxon>Pentapetalae</taxon>
        <taxon>rosids</taxon>
        <taxon>fabids</taxon>
        <taxon>Fabales</taxon>
        <taxon>Fabaceae</taxon>
        <taxon>Papilionoideae</taxon>
        <taxon>50 kb inversion clade</taxon>
        <taxon>genistoids sensu lato</taxon>
        <taxon>core genistoids</taxon>
        <taxon>Genisteae</taxon>
        <taxon>Lupinus</taxon>
    </lineage>
</organism>
<evidence type="ECO:0000256" key="6">
    <source>
        <dbReference type="SAM" id="Coils"/>
    </source>
</evidence>
<dbReference type="PANTHER" id="PTHR31429">
    <property type="entry name" value="WRKY TRANSCRIPTION FACTOR 36-RELATED"/>
    <property type="match status" value="1"/>
</dbReference>
<dbReference type="GO" id="GO:0005634">
    <property type="term" value="C:nucleus"/>
    <property type="evidence" value="ECO:0007669"/>
    <property type="project" value="UniProtKB-SubCell"/>
</dbReference>
<accession>A0A6A4QJW3</accession>
<dbReference type="Gene3D" id="2.20.25.80">
    <property type="entry name" value="WRKY domain"/>
    <property type="match status" value="1"/>
</dbReference>
<dbReference type="GO" id="GO:0003700">
    <property type="term" value="F:DNA-binding transcription factor activity"/>
    <property type="evidence" value="ECO:0007669"/>
    <property type="project" value="InterPro"/>
</dbReference>
<dbReference type="PANTHER" id="PTHR31429:SF81">
    <property type="entry name" value="TRANSCRIPTION FACTOR WRKY FAMILY-RELATED"/>
    <property type="match status" value="1"/>
</dbReference>
<dbReference type="SUPFAM" id="SSF118290">
    <property type="entry name" value="WRKY DNA-binding domain"/>
    <property type="match status" value="1"/>
</dbReference>
<dbReference type="InterPro" id="IPR036576">
    <property type="entry name" value="WRKY_dom_sf"/>
</dbReference>
<dbReference type="AlphaFoldDB" id="A0A6A4QJW3"/>
<keyword evidence="5" id="KW-0539">Nucleus</keyword>
<dbReference type="Pfam" id="PF03106">
    <property type="entry name" value="WRKY"/>
    <property type="match status" value="1"/>
</dbReference>
<gene>
    <name evidence="8" type="ORF">Lalb_Chr04g0248251</name>
</gene>
<dbReference type="SMART" id="SM00774">
    <property type="entry name" value="WRKY"/>
    <property type="match status" value="1"/>
</dbReference>
<evidence type="ECO:0000256" key="3">
    <source>
        <dbReference type="ARBA" id="ARBA00023125"/>
    </source>
</evidence>
<keyword evidence="4" id="KW-0804">Transcription</keyword>
<proteinExistence type="predicted"/>
<feature type="coiled-coil region" evidence="6">
    <location>
        <begin position="86"/>
        <end position="120"/>
    </location>
</feature>
<keyword evidence="6" id="KW-0175">Coiled coil</keyword>
<keyword evidence="9" id="KW-1185">Reference proteome</keyword>
<evidence type="ECO:0000313" key="8">
    <source>
        <dbReference type="EMBL" id="KAE9614775.1"/>
    </source>
</evidence>
<dbReference type="PROSITE" id="PS50811">
    <property type="entry name" value="WRKY"/>
    <property type="match status" value="1"/>
</dbReference>
<evidence type="ECO:0000256" key="5">
    <source>
        <dbReference type="ARBA" id="ARBA00023242"/>
    </source>
</evidence>
<dbReference type="EMBL" id="WOCE01000004">
    <property type="protein sequence ID" value="KAE9614775.1"/>
    <property type="molecule type" value="Genomic_DNA"/>
</dbReference>
<reference evidence="9" key="1">
    <citation type="journal article" date="2020" name="Nat. Commun.">
        <title>Genome sequence of the cluster root forming white lupin.</title>
        <authorList>
            <person name="Hufnagel B."/>
            <person name="Marques A."/>
            <person name="Soriano A."/>
            <person name="Marques L."/>
            <person name="Divol F."/>
            <person name="Doumas P."/>
            <person name="Sallet E."/>
            <person name="Mancinotti D."/>
            <person name="Carrere S."/>
            <person name="Marande W."/>
            <person name="Arribat S."/>
            <person name="Keller J."/>
            <person name="Huneau C."/>
            <person name="Blein T."/>
            <person name="Aime D."/>
            <person name="Laguerre M."/>
            <person name="Taylor J."/>
            <person name="Schubert V."/>
            <person name="Nelson M."/>
            <person name="Geu-Flores F."/>
            <person name="Crespi M."/>
            <person name="Gallardo-Guerrero K."/>
            <person name="Delaux P.-M."/>
            <person name="Salse J."/>
            <person name="Berges H."/>
            <person name="Guyot R."/>
            <person name="Gouzy J."/>
            <person name="Peret B."/>
        </authorList>
    </citation>
    <scope>NUCLEOTIDE SEQUENCE [LARGE SCALE GENOMIC DNA]</scope>
    <source>
        <strain evidence="9">cv. Amiga</strain>
    </source>
</reference>
<dbReference type="FunFam" id="2.20.25.80:FF:000002">
    <property type="entry name" value="probable WRKY transcription factor 31"/>
    <property type="match status" value="1"/>
</dbReference>
<evidence type="ECO:0000256" key="2">
    <source>
        <dbReference type="ARBA" id="ARBA00023015"/>
    </source>
</evidence>
<keyword evidence="3" id="KW-0238">DNA-binding</keyword>
<sequence>MAATWNDAIAVADEPTASHSNSQLMSFSHKRLALDEMDFFAENKKTNQDDHGDDHQMLHRIEVNVDTSLDLLTKNTGGKRSIKGDGDDERNELAALLAELQDMNAENLRLRELVDQVINDYNTLHLQLIKMMQTQHSHGGEQAIEEKGKKEGKVPRPFLEMGGFGGRDKAFQQSLEGSKNLVELMENKNVQQICTTRDNIVLERNKDNNSKARIMEESTSDQAFQLGWLSNKVPRLNYLMDHVDQPSETMSIIKKARVSVRARSESSMIADGCQWRKYGQKMAKGNPYPRAYYRCTMCTGCPVRKQVQRCGEDRSVLITTYEGQHNHPLPPTAKAMASTTSAAASMLLSGSMPSADGLINPTILESAALSYSHNNMATLSSSAPFPTITLDLTQESATHSSSSHQQKDNLSLLNKFMSVSSFTDSVNAATAAITADPNFTSALVAAITSIIGRSHLNNRDTNNTSGDQ</sequence>